<accession>A0ABS8S7R2</accession>
<dbReference type="PROSITE" id="PS50090">
    <property type="entry name" value="MYB_LIKE"/>
    <property type="match status" value="2"/>
</dbReference>
<dbReference type="InterPro" id="IPR044822">
    <property type="entry name" value="Myb_DNA-bind_4"/>
</dbReference>
<dbReference type="PANTHER" id="PTHR21654:SF14">
    <property type="entry name" value="TRIHELIX TRANSCRIPTION FACTOR GTL1-LIKE"/>
    <property type="match status" value="1"/>
</dbReference>
<gene>
    <name evidence="8" type="ORF">HAX54_026001</name>
</gene>
<evidence type="ECO:0000256" key="1">
    <source>
        <dbReference type="ARBA" id="ARBA00004123"/>
    </source>
</evidence>
<reference evidence="8 9" key="1">
    <citation type="journal article" date="2021" name="BMC Genomics">
        <title>Datura genome reveals duplications of psychoactive alkaloid biosynthetic genes and high mutation rate following tissue culture.</title>
        <authorList>
            <person name="Rajewski A."/>
            <person name="Carter-House D."/>
            <person name="Stajich J."/>
            <person name="Litt A."/>
        </authorList>
    </citation>
    <scope>NUCLEOTIDE SEQUENCE [LARGE SCALE GENOMIC DNA]</scope>
    <source>
        <strain evidence="8">AR-01</strain>
    </source>
</reference>
<evidence type="ECO:0000256" key="5">
    <source>
        <dbReference type="ARBA" id="ARBA00023242"/>
    </source>
</evidence>
<keyword evidence="5" id="KW-0539">Nucleus</keyword>
<feature type="compositionally biased region" description="Basic and acidic residues" evidence="6">
    <location>
        <begin position="329"/>
        <end position="338"/>
    </location>
</feature>
<feature type="domain" description="Myb-like" evidence="7">
    <location>
        <begin position="59"/>
        <end position="117"/>
    </location>
</feature>
<dbReference type="InterPro" id="IPR001005">
    <property type="entry name" value="SANT/Myb"/>
</dbReference>
<evidence type="ECO:0000313" key="8">
    <source>
        <dbReference type="EMBL" id="MCD7454764.1"/>
    </source>
</evidence>
<feature type="region of interest" description="Disordered" evidence="6">
    <location>
        <begin position="208"/>
        <end position="229"/>
    </location>
</feature>
<name>A0ABS8S7R2_DATST</name>
<dbReference type="Proteomes" id="UP000823775">
    <property type="component" value="Unassembled WGS sequence"/>
</dbReference>
<comment type="subcellular location">
    <subcellularLocation>
        <location evidence="1">Nucleus</location>
    </subcellularLocation>
</comment>
<evidence type="ECO:0000256" key="6">
    <source>
        <dbReference type="SAM" id="MobiDB-lite"/>
    </source>
</evidence>
<dbReference type="SMART" id="SM00717">
    <property type="entry name" value="SANT"/>
    <property type="match status" value="2"/>
</dbReference>
<feature type="compositionally biased region" description="Low complexity" evidence="6">
    <location>
        <begin position="211"/>
        <end position="220"/>
    </location>
</feature>
<dbReference type="CDD" id="cd12203">
    <property type="entry name" value="GT1"/>
    <property type="match status" value="2"/>
</dbReference>
<proteinExistence type="predicted"/>
<sequence length="512" mass="58581">MLESSVLLENTATTADGAVDTQAAELKNDGGGSVGGGSEEEERSRGEFDPTDKNFSAGNRWPHEETLALLKIRSEMDLAFRDSNLKSPLWDEISRKMAELGYKRNAKKCREKFENIYKYHKRTKDGRSGRQNGKNYRFFEQLELLDSQSLLSSPPSNHIQINMMETITSMAMPVPMPMPMTMIKPATSGCQDFRMDPSRTLIRGFNPEFMSTSTSSTSSSGKESDGSVKKKRKLAGYFERLMKEVLDKQEDLQNKFLEAIEKCEKDRIARDEAWKMQEMARLKKEQEALARERAISAAKDAAVIAFLQKISEQTVQVQLPMELPQVSQRHTEERESESVKTVGSPENVLQQDNDKEENMLEKNIDKQEIDSAGENSFQTSSSRWPKAEVEALIRLRTNIDLQYPDNGSSKGPLWEDISSGMKKLGYDRNAKRCKEKWENINKYYRRVKESQKKRPEDSKTCPYFHQLDSIYQNKSKKQSPLLENPGSNMKAGEILMRIINQQQQQQQSETEC</sequence>
<keyword evidence="3" id="KW-0238">DNA-binding</keyword>
<feature type="region of interest" description="Disordered" evidence="6">
    <location>
        <begin position="325"/>
        <end position="346"/>
    </location>
</feature>
<feature type="compositionally biased region" description="Basic and acidic residues" evidence="6">
    <location>
        <begin position="42"/>
        <end position="52"/>
    </location>
</feature>
<evidence type="ECO:0000313" key="9">
    <source>
        <dbReference type="Proteomes" id="UP000823775"/>
    </source>
</evidence>
<protein>
    <recommendedName>
        <fullName evidence="7">Myb-like domain-containing protein</fullName>
    </recommendedName>
</protein>
<dbReference type="Gene3D" id="1.10.10.60">
    <property type="entry name" value="Homeodomain-like"/>
    <property type="match status" value="2"/>
</dbReference>
<keyword evidence="9" id="KW-1185">Reference proteome</keyword>
<evidence type="ECO:0000259" key="7">
    <source>
        <dbReference type="PROSITE" id="PS50090"/>
    </source>
</evidence>
<keyword evidence="4" id="KW-0804">Transcription</keyword>
<evidence type="ECO:0000256" key="2">
    <source>
        <dbReference type="ARBA" id="ARBA00023015"/>
    </source>
</evidence>
<feature type="region of interest" description="Disordered" evidence="6">
    <location>
        <begin position="1"/>
        <end position="59"/>
    </location>
</feature>
<evidence type="ECO:0000256" key="3">
    <source>
        <dbReference type="ARBA" id="ARBA00023125"/>
    </source>
</evidence>
<evidence type="ECO:0000256" key="4">
    <source>
        <dbReference type="ARBA" id="ARBA00023163"/>
    </source>
</evidence>
<dbReference type="EMBL" id="JACEIK010000316">
    <property type="protein sequence ID" value="MCD7454764.1"/>
    <property type="molecule type" value="Genomic_DNA"/>
</dbReference>
<feature type="domain" description="Myb-like" evidence="7">
    <location>
        <begin position="376"/>
        <end position="441"/>
    </location>
</feature>
<keyword evidence="2" id="KW-0805">Transcription regulation</keyword>
<dbReference type="PANTHER" id="PTHR21654">
    <property type="entry name" value="FI21293P1"/>
    <property type="match status" value="1"/>
</dbReference>
<comment type="caution">
    <text evidence="8">The sequence shown here is derived from an EMBL/GenBank/DDBJ whole genome shotgun (WGS) entry which is preliminary data.</text>
</comment>
<dbReference type="Pfam" id="PF13837">
    <property type="entry name" value="Myb_DNA-bind_4"/>
    <property type="match status" value="2"/>
</dbReference>
<organism evidence="8 9">
    <name type="scientific">Datura stramonium</name>
    <name type="common">Jimsonweed</name>
    <name type="synonym">Common thornapple</name>
    <dbReference type="NCBI Taxonomy" id="4076"/>
    <lineage>
        <taxon>Eukaryota</taxon>
        <taxon>Viridiplantae</taxon>
        <taxon>Streptophyta</taxon>
        <taxon>Embryophyta</taxon>
        <taxon>Tracheophyta</taxon>
        <taxon>Spermatophyta</taxon>
        <taxon>Magnoliopsida</taxon>
        <taxon>eudicotyledons</taxon>
        <taxon>Gunneridae</taxon>
        <taxon>Pentapetalae</taxon>
        <taxon>asterids</taxon>
        <taxon>lamiids</taxon>
        <taxon>Solanales</taxon>
        <taxon>Solanaceae</taxon>
        <taxon>Solanoideae</taxon>
        <taxon>Datureae</taxon>
        <taxon>Datura</taxon>
    </lineage>
</organism>